<keyword evidence="3 5" id="KW-0687">Ribonucleoprotein</keyword>
<evidence type="ECO:0000256" key="3">
    <source>
        <dbReference type="ARBA" id="ARBA00023274"/>
    </source>
</evidence>
<keyword evidence="2 5" id="KW-0689">Ribosomal protein</keyword>
<dbReference type="GO" id="GO:0006412">
    <property type="term" value="P:translation"/>
    <property type="evidence" value="ECO:0007669"/>
    <property type="project" value="UniProtKB-UniRule"/>
</dbReference>
<keyword evidence="5" id="KW-0699">rRNA-binding</keyword>
<dbReference type="InterPro" id="IPR002136">
    <property type="entry name" value="Ribosomal_uL4"/>
</dbReference>
<name>A0A1F4XHR8_9BACT</name>
<comment type="similarity">
    <text evidence="1 5">Belongs to the universal ribosomal protein uL4 family.</text>
</comment>
<dbReference type="PANTHER" id="PTHR10746">
    <property type="entry name" value="50S RIBOSOMAL PROTEIN L4"/>
    <property type="match status" value="1"/>
</dbReference>
<dbReference type="SUPFAM" id="SSF52166">
    <property type="entry name" value="Ribosomal protein L4"/>
    <property type="match status" value="1"/>
</dbReference>
<evidence type="ECO:0000256" key="2">
    <source>
        <dbReference type="ARBA" id="ARBA00022980"/>
    </source>
</evidence>
<dbReference type="GO" id="GO:0003735">
    <property type="term" value="F:structural constituent of ribosome"/>
    <property type="evidence" value="ECO:0007669"/>
    <property type="project" value="InterPro"/>
</dbReference>
<proteinExistence type="inferred from homology"/>
<dbReference type="InterPro" id="IPR013005">
    <property type="entry name" value="Ribosomal_uL4-like"/>
</dbReference>
<dbReference type="HAMAP" id="MF_01328_B">
    <property type="entry name" value="Ribosomal_uL4_B"/>
    <property type="match status" value="1"/>
</dbReference>
<evidence type="ECO:0000313" key="8">
    <source>
        <dbReference type="Proteomes" id="UP000176185"/>
    </source>
</evidence>
<dbReference type="InterPro" id="IPR023574">
    <property type="entry name" value="Ribosomal_uL4_dom_sf"/>
</dbReference>
<evidence type="ECO:0000256" key="6">
    <source>
        <dbReference type="SAM" id="MobiDB-lite"/>
    </source>
</evidence>
<dbReference type="STRING" id="1797243.A2943_00510"/>
<accession>A0A1F4XHR8</accession>
<evidence type="ECO:0000313" key="7">
    <source>
        <dbReference type="EMBL" id="OGC81222.1"/>
    </source>
</evidence>
<keyword evidence="5" id="KW-0694">RNA-binding</keyword>
<dbReference type="GO" id="GO:0005840">
    <property type="term" value="C:ribosome"/>
    <property type="evidence" value="ECO:0007669"/>
    <property type="project" value="UniProtKB-KW"/>
</dbReference>
<dbReference type="GO" id="GO:1990904">
    <property type="term" value="C:ribonucleoprotein complex"/>
    <property type="evidence" value="ECO:0007669"/>
    <property type="project" value="UniProtKB-KW"/>
</dbReference>
<reference evidence="7 8" key="1">
    <citation type="journal article" date="2016" name="Nat. Commun.">
        <title>Thousands of microbial genomes shed light on interconnected biogeochemical processes in an aquifer system.</title>
        <authorList>
            <person name="Anantharaman K."/>
            <person name="Brown C.T."/>
            <person name="Hug L.A."/>
            <person name="Sharon I."/>
            <person name="Castelle C.J."/>
            <person name="Probst A.J."/>
            <person name="Thomas B.C."/>
            <person name="Singh A."/>
            <person name="Wilkins M.J."/>
            <person name="Karaoz U."/>
            <person name="Brodie E.L."/>
            <person name="Williams K.H."/>
            <person name="Hubbard S.S."/>
            <person name="Banfield J.F."/>
        </authorList>
    </citation>
    <scope>NUCLEOTIDE SEQUENCE [LARGE SCALE GENOMIC DNA]</scope>
</reference>
<comment type="function">
    <text evidence="5">One of the primary rRNA binding proteins, this protein initially binds near the 5'-end of the 23S rRNA. It is important during the early stages of 50S assembly. It makes multiple contacts with different domains of the 23S rRNA in the assembled 50S subunit and ribosome.</text>
</comment>
<dbReference type="Proteomes" id="UP000176185">
    <property type="component" value="Unassembled WGS sequence"/>
</dbReference>
<gene>
    <name evidence="5" type="primary">rplD</name>
    <name evidence="7" type="ORF">A2943_00510</name>
</gene>
<evidence type="ECO:0000256" key="4">
    <source>
        <dbReference type="ARBA" id="ARBA00035244"/>
    </source>
</evidence>
<protein>
    <recommendedName>
        <fullName evidence="4 5">Large ribosomal subunit protein uL4</fullName>
    </recommendedName>
</protein>
<sequence length="221" mass="24222">MEAILYNIKGEKAGTVNLPENIFGLPWNADLVHQVVIGMQANARQGSAHAKTRGEVRGGGKKPWQQKGTGRARHGSSRSPIWKGGGVTHGPRKDKIYAKKINQKMRQKALLVSLSRKFKDGEILFVDSLELQEPKAKQARAVLAGLSKVFGALSAKKKNVALITLPRAHAATQKSFGNFGNVEVCEVRNLNPVSILGAKYLVMTNPQESLEILRKKQVIKQ</sequence>
<comment type="subunit">
    <text evidence="5">Part of the 50S ribosomal subunit.</text>
</comment>
<evidence type="ECO:0000256" key="5">
    <source>
        <dbReference type="HAMAP-Rule" id="MF_01328"/>
    </source>
</evidence>
<evidence type="ECO:0000256" key="1">
    <source>
        <dbReference type="ARBA" id="ARBA00010528"/>
    </source>
</evidence>
<comment type="caution">
    <text evidence="7">The sequence shown here is derived from an EMBL/GenBank/DDBJ whole genome shotgun (WGS) entry which is preliminary data.</text>
</comment>
<dbReference type="Pfam" id="PF00573">
    <property type="entry name" value="Ribosomal_L4"/>
    <property type="match status" value="1"/>
</dbReference>
<dbReference type="PANTHER" id="PTHR10746:SF6">
    <property type="entry name" value="LARGE RIBOSOMAL SUBUNIT PROTEIN UL4M"/>
    <property type="match status" value="1"/>
</dbReference>
<dbReference type="EMBL" id="MEWX01000002">
    <property type="protein sequence ID" value="OGC81222.1"/>
    <property type="molecule type" value="Genomic_DNA"/>
</dbReference>
<comment type="function">
    <text evidence="5">Forms part of the polypeptide exit tunnel.</text>
</comment>
<dbReference type="AlphaFoldDB" id="A0A1F4XHR8"/>
<feature type="region of interest" description="Disordered" evidence="6">
    <location>
        <begin position="44"/>
        <end position="90"/>
    </location>
</feature>
<organism evidence="7 8">
    <name type="scientific">Candidatus Adlerbacteria bacterium RIFCSPLOWO2_01_FULL_51_16</name>
    <dbReference type="NCBI Taxonomy" id="1797243"/>
    <lineage>
        <taxon>Bacteria</taxon>
        <taxon>Candidatus Adleribacteriota</taxon>
    </lineage>
</organism>
<dbReference type="GO" id="GO:0019843">
    <property type="term" value="F:rRNA binding"/>
    <property type="evidence" value="ECO:0007669"/>
    <property type="project" value="UniProtKB-UniRule"/>
</dbReference>
<dbReference type="Gene3D" id="3.40.1370.10">
    <property type="match status" value="1"/>
</dbReference>
<dbReference type="NCBIfam" id="TIGR03953">
    <property type="entry name" value="rplD_bact"/>
    <property type="match status" value="1"/>
</dbReference>